<dbReference type="InterPro" id="IPR012993">
    <property type="entry name" value="UME"/>
</dbReference>
<evidence type="ECO:0000313" key="3">
    <source>
        <dbReference type="Proteomes" id="UP001381693"/>
    </source>
</evidence>
<dbReference type="GO" id="GO:0004674">
    <property type="term" value="F:protein serine/threonine kinase activity"/>
    <property type="evidence" value="ECO:0007669"/>
    <property type="project" value="InterPro"/>
</dbReference>
<reference evidence="2 3" key="1">
    <citation type="submission" date="2023-11" db="EMBL/GenBank/DDBJ databases">
        <title>Halocaridina rubra genome assembly.</title>
        <authorList>
            <person name="Smith C."/>
        </authorList>
    </citation>
    <scope>NUCLEOTIDE SEQUENCE [LARGE SCALE GENOMIC DNA]</scope>
    <source>
        <strain evidence="2">EP-1</strain>
        <tissue evidence="2">Whole</tissue>
    </source>
</reference>
<proteinExistence type="predicted"/>
<protein>
    <recommendedName>
        <fullName evidence="1">UME domain-containing protein</fullName>
    </recommendedName>
</protein>
<dbReference type="Gene3D" id="1.25.10.10">
    <property type="entry name" value="Leucine-rich Repeat Variant"/>
    <property type="match status" value="1"/>
</dbReference>
<feature type="non-terminal residue" evidence="2">
    <location>
        <position position="480"/>
    </location>
</feature>
<dbReference type="AlphaFoldDB" id="A0AAN9FUI3"/>
<dbReference type="SUPFAM" id="SSF48371">
    <property type="entry name" value="ARM repeat"/>
    <property type="match status" value="1"/>
</dbReference>
<accession>A0AAN9FUI3</accession>
<dbReference type="InterPro" id="IPR016024">
    <property type="entry name" value="ARM-type_fold"/>
</dbReference>
<keyword evidence="3" id="KW-1185">Reference proteome</keyword>
<name>A0AAN9FUI3_HALRR</name>
<dbReference type="Pfam" id="PF08064">
    <property type="entry name" value="UME"/>
    <property type="match status" value="1"/>
</dbReference>
<organism evidence="2 3">
    <name type="scientific">Halocaridina rubra</name>
    <name type="common">Hawaiian red shrimp</name>
    <dbReference type="NCBI Taxonomy" id="373956"/>
    <lineage>
        <taxon>Eukaryota</taxon>
        <taxon>Metazoa</taxon>
        <taxon>Ecdysozoa</taxon>
        <taxon>Arthropoda</taxon>
        <taxon>Crustacea</taxon>
        <taxon>Multicrustacea</taxon>
        <taxon>Malacostraca</taxon>
        <taxon>Eumalacostraca</taxon>
        <taxon>Eucarida</taxon>
        <taxon>Decapoda</taxon>
        <taxon>Pleocyemata</taxon>
        <taxon>Caridea</taxon>
        <taxon>Atyoidea</taxon>
        <taxon>Atyidae</taxon>
        <taxon>Halocaridina</taxon>
    </lineage>
</organism>
<evidence type="ECO:0000313" key="2">
    <source>
        <dbReference type="EMBL" id="KAK7086777.1"/>
    </source>
</evidence>
<dbReference type="SMART" id="SM00802">
    <property type="entry name" value="UME"/>
    <property type="match status" value="1"/>
</dbReference>
<sequence>MSSTRSTFCSGIRAFKCQPSLSSYETFLNENKSREENKDQIVPLPERSRHLFPKKCVQQRFFCACCAFVLFQRINSKLVSFISSQMRFLLPPLVVRASKESEPTLLQEMVACLATRLRDILIDNFQHILSYIVFHLPGNEQMNVLTFIADTIDIPIKNIRRCSVQNQVNELVLGLHDHRSAVLQEFARMKCIEEENEIIGSEDPKKNSESNFMVLADVQEVADYLSPRLLGILGFLDNKLVSSSTMYKEKRSALWSLSDLILVMGKHHISSVSRKVLASLKTSLKLKDEEFYDIGCHAWKNFLRNLDESTLLGLLEEIVILIAPLVKVRPQHIAPILTDILVDMQSVRPLLRNMPLFHDDPALVRINQIIQEHQIHLSGGNDQEVVDALSSLLRGLNHENVDVRLHALTCLRITLHHNQDAVHHLTTDSDIVHPIISELFSILLGQCREVEEELHIVVAECLGLLGAIDPARFYTQTSIR</sequence>
<feature type="domain" description="UME" evidence="1">
    <location>
        <begin position="221"/>
        <end position="328"/>
    </location>
</feature>
<gene>
    <name evidence="2" type="ORF">SK128_004453</name>
</gene>
<dbReference type="Proteomes" id="UP001381693">
    <property type="component" value="Unassembled WGS sequence"/>
</dbReference>
<dbReference type="EMBL" id="JAXCGZ010000084">
    <property type="protein sequence ID" value="KAK7086777.1"/>
    <property type="molecule type" value="Genomic_DNA"/>
</dbReference>
<evidence type="ECO:0000259" key="1">
    <source>
        <dbReference type="SMART" id="SM00802"/>
    </source>
</evidence>
<dbReference type="InterPro" id="IPR011989">
    <property type="entry name" value="ARM-like"/>
</dbReference>
<comment type="caution">
    <text evidence="2">The sequence shown here is derived from an EMBL/GenBank/DDBJ whole genome shotgun (WGS) entry which is preliminary data.</text>
</comment>